<dbReference type="Proteomes" id="UP001363151">
    <property type="component" value="Unassembled WGS sequence"/>
</dbReference>
<protein>
    <submittedName>
        <fullName evidence="2">Uncharacterized protein</fullName>
    </submittedName>
</protein>
<comment type="caution">
    <text evidence="2">The sequence shown here is derived from an EMBL/GenBank/DDBJ whole genome shotgun (WGS) entry which is preliminary data.</text>
</comment>
<dbReference type="Gene3D" id="2.30.130.40">
    <property type="entry name" value="LON domain-like"/>
    <property type="match status" value="1"/>
</dbReference>
<proteinExistence type="predicted"/>
<feature type="chain" id="PRO_5045200750" evidence="1">
    <location>
        <begin position="19"/>
        <end position="508"/>
    </location>
</feature>
<name>A0ABR1FQU9_AURAN</name>
<reference evidence="2 3" key="1">
    <citation type="submission" date="2024-03" db="EMBL/GenBank/DDBJ databases">
        <title>Aureococcus anophagefferens CCMP1851 and Kratosvirus quantuckense: Draft genome of a second virus-susceptible host strain in the model system.</title>
        <authorList>
            <person name="Chase E."/>
            <person name="Truchon A.R."/>
            <person name="Schepens W."/>
            <person name="Wilhelm S.W."/>
        </authorList>
    </citation>
    <scope>NUCLEOTIDE SEQUENCE [LARGE SCALE GENOMIC DNA]</scope>
    <source>
        <strain evidence="2 3">CCMP1851</strain>
    </source>
</reference>
<accession>A0ABR1FQU9</accession>
<sequence length="508" mass="54234">MARRPAALLALCAATAGGFLRPAPQPLHATVRAAESPLASSSSTLEARWVAPECWVGDEADLGDAEAAALLPLYVLDAPLVPGSTHEMTVRHDDAGLLAMVDDLLARGGRRMVTTMGVREQDDGSAALAQMGCVMTLESVKEGNGDVKWRVTHGLSRDRVRIDKVIARGEGDESYLRCVATDVPDEPLEVSAGATVRVTDGKRLGAEGVVEAVVNGWVRLRTADGAVVSSRGRSSVEVLKPPPAAGDLEPDARDGPARALIDGVLAKLEKTGQDLETLVRSLGGPGPEEETTRPLLETAFGDAPACEREVLDLLREIAALQKTCDEDVRFNEAAVGLLGASRGVGVGTLWHLADSCWLAYLDQRAASRKKRLHADLHERLLEFLRDSGRLPGDDDLFIAAPEATTLALSELPPDLRNMLTSLDDRVRDDLEPMGSAKCELQALLDVDDHEGRCGAFSDLLRGEKARLVAAASLRKLFEPAEALPYGPTIQLPTDWDAVLGDDDDPLSA</sequence>
<organism evidence="2 3">
    <name type="scientific">Aureococcus anophagefferens</name>
    <name type="common">Harmful bloom alga</name>
    <dbReference type="NCBI Taxonomy" id="44056"/>
    <lineage>
        <taxon>Eukaryota</taxon>
        <taxon>Sar</taxon>
        <taxon>Stramenopiles</taxon>
        <taxon>Ochrophyta</taxon>
        <taxon>Pelagophyceae</taxon>
        <taxon>Pelagomonadales</taxon>
        <taxon>Pelagomonadaceae</taxon>
        <taxon>Aureococcus</taxon>
    </lineage>
</organism>
<evidence type="ECO:0000256" key="1">
    <source>
        <dbReference type="SAM" id="SignalP"/>
    </source>
</evidence>
<gene>
    <name evidence="2" type="ORF">SO694_00064120</name>
</gene>
<evidence type="ECO:0000313" key="3">
    <source>
        <dbReference type="Proteomes" id="UP001363151"/>
    </source>
</evidence>
<dbReference type="InterPro" id="IPR046336">
    <property type="entry name" value="Lon_prtase_N_sf"/>
</dbReference>
<keyword evidence="3" id="KW-1185">Reference proteome</keyword>
<dbReference type="EMBL" id="JBBJCI010000289">
    <property type="protein sequence ID" value="KAK7235851.1"/>
    <property type="molecule type" value="Genomic_DNA"/>
</dbReference>
<keyword evidence="1" id="KW-0732">Signal</keyword>
<feature type="signal peptide" evidence="1">
    <location>
        <begin position="1"/>
        <end position="18"/>
    </location>
</feature>
<evidence type="ECO:0000313" key="2">
    <source>
        <dbReference type="EMBL" id="KAK7235851.1"/>
    </source>
</evidence>